<dbReference type="Pfam" id="PF08402">
    <property type="entry name" value="TOBE_2"/>
    <property type="match status" value="1"/>
</dbReference>
<dbReference type="EMBL" id="BAAAXZ010000100">
    <property type="protein sequence ID" value="GAA2928941.1"/>
    <property type="molecule type" value="Genomic_DNA"/>
</dbReference>
<name>A0ABN3WXV1_STRTU</name>
<gene>
    <name evidence="2" type="ORF">GCM10020221_25950</name>
</gene>
<dbReference type="Proteomes" id="UP001501102">
    <property type="component" value="Unassembled WGS sequence"/>
</dbReference>
<evidence type="ECO:0000313" key="3">
    <source>
        <dbReference type="Proteomes" id="UP001501102"/>
    </source>
</evidence>
<dbReference type="InterPro" id="IPR013611">
    <property type="entry name" value="Transp-assoc_OB_typ2"/>
</dbReference>
<comment type="caution">
    <text evidence="2">The sequence shown here is derived from an EMBL/GenBank/DDBJ whole genome shotgun (WGS) entry which is preliminary data.</text>
</comment>
<accession>A0ABN3WXV1</accession>
<feature type="domain" description="Transport-associated OB type 2" evidence="1">
    <location>
        <begin position="3"/>
        <end position="51"/>
    </location>
</feature>
<proteinExistence type="predicted"/>
<evidence type="ECO:0000313" key="2">
    <source>
        <dbReference type="EMBL" id="GAA2928941.1"/>
    </source>
</evidence>
<keyword evidence="3" id="KW-1185">Reference proteome</keyword>
<protein>
    <recommendedName>
        <fullName evidence="1">Transport-associated OB type 2 domain-containing protein</fullName>
    </recommendedName>
</protein>
<sequence length="59" mass="6302">MSEVQWRGATHRLCADVSGHRVLADVRELRDPPAPGAQVTLHFAPEDAVLLLPTGTGDA</sequence>
<organism evidence="2 3">
    <name type="scientific">Streptomyces thioluteus</name>
    <dbReference type="NCBI Taxonomy" id="66431"/>
    <lineage>
        <taxon>Bacteria</taxon>
        <taxon>Bacillati</taxon>
        <taxon>Actinomycetota</taxon>
        <taxon>Actinomycetes</taxon>
        <taxon>Kitasatosporales</taxon>
        <taxon>Streptomycetaceae</taxon>
        <taxon>Streptomyces</taxon>
    </lineage>
</organism>
<evidence type="ECO:0000259" key="1">
    <source>
        <dbReference type="Pfam" id="PF08402"/>
    </source>
</evidence>
<reference evidence="2 3" key="1">
    <citation type="journal article" date="2019" name="Int. J. Syst. Evol. Microbiol.">
        <title>The Global Catalogue of Microorganisms (GCM) 10K type strain sequencing project: providing services to taxonomists for standard genome sequencing and annotation.</title>
        <authorList>
            <consortium name="The Broad Institute Genomics Platform"/>
            <consortium name="The Broad Institute Genome Sequencing Center for Infectious Disease"/>
            <person name="Wu L."/>
            <person name="Ma J."/>
        </authorList>
    </citation>
    <scope>NUCLEOTIDE SEQUENCE [LARGE SCALE GENOMIC DNA]</scope>
    <source>
        <strain evidence="2 3">JCM 4087</strain>
    </source>
</reference>